<evidence type="ECO:0000256" key="1">
    <source>
        <dbReference type="ARBA" id="ARBA00022737"/>
    </source>
</evidence>
<dbReference type="AlphaFoldDB" id="A0A7J6MZC8"/>
<sequence length="527" mass="58351">MLVDLYLLKMADNTDSTNRTAEDFRKDGNAKLKAKDVQGAIDSYTKAIDIKPEDHLAWSNRSAAYAVDGSYEKAFEDGMRCVELAPLWSKGHHRVGSALQAMGKYEEAVDHLDKAIASCTEGDIDNLKALRNACYTASVEKKLMGSWKGTVTEKLGGYSQVMQFEDGHKMHVMVMGQSQEASYMVDVSREPMLLNVHLAIDGTQGPNVPYIIRFTDDNTMDMCCPYLTPEIPTKFEGPGLVTMKKLPAGTKVDVSEGTWVDSPELEEIKKLDERSKVLRYMREFCDVLIKAKNSKDDDDDADLPQSSGATEEEIKANKQVLKMMSVNVKINAVEARYGSPVAQAAFLLVARCQVPKDDELEKASDELRNLMLEIGLIDEAGLEETKNKFQEANKFMQEQTAAASGMQAPSDGRAEATRARLQKKLESRQAEKATEESAPSQATSGKKSGKKRSSKKNKEEKAEVVEEETETEDNASTKEDTELVGEKEEDNSSSSIDYERVLTVGLMATAVVVGAIYLGRKYLHKKD</sequence>
<organism evidence="6 7">
    <name type="scientific">Perkinsus chesapeaki</name>
    <name type="common">Clam parasite</name>
    <name type="synonym">Perkinsus andrewsi</name>
    <dbReference type="NCBI Taxonomy" id="330153"/>
    <lineage>
        <taxon>Eukaryota</taxon>
        <taxon>Sar</taxon>
        <taxon>Alveolata</taxon>
        <taxon>Perkinsozoa</taxon>
        <taxon>Perkinsea</taxon>
        <taxon>Perkinsida</taxon>
        <taxon>Perkinsidae</taxon>
        <taxon>Perkinsus</taxon>
    </lineage>
</organism>
<evidence type="ECO:0000313" key="6">
    <source>
        <dbReference type="EMBL" id="KAF4676989.1"/>
    </source>
</evidence>
<keyword evidence="2 3" id="KW-0802">TPR repeat</keyword>
<dbReference type="Pfam" id="PF13181">
    <property type="entry name" value="TPR_8"/>
    <property type="match status" value="1"/>
</dbReference>
<keyword evidence="1" id="KW-0677">Repeat</keyword>
<dbReference type="InterPro" id="IPR011990">
    <property type="entry name" value="TPR-like_helical_dom_sf"/>
</dbReference>
<evidence type="ECO:0000256" key="4">
    <source>
        <dbReference type="SAM" id="MobiDB-lite"/>
    </source>
</evidence>
<dbReference type="OrthoDB" id="439081at2759"/>
<feature type="transmembrane region" description="Helical" evidence="5">
    <location>
        <begin position="501"/>
        <end position="519"/>
    </location>
</feature>
<evidence type="ECO:0000313" key="7">
    <source>
        <dbReference type="Proteomes" id="UP000591131"/>
    </source>
</evidence>
<name>A0A7J6MZC8_PERCH</name>
<keyword evidence="5" id="KW-1133">Transmembrane helix</keyword>
<accession>A0A7J6MZC8</accession>
<comment type="caution">
    <text evidence="6">The sequence shown here is derived from an EMBL/GenBank/DDBJ whole genome shotgun (WGS) entry which is preliminary data.</text>
</comment>
<evidence type="ECO:0000256" key="5">
    <source>
        <dbReference type="SAM" id="Phobius"/>
    </source>
</evidence>
<dbReference type="Gene3D" id="1.25.40.10">
    <property type="entry name" value="Tetratricopeptide repeat domain"/>
    <property type="match status" value="1"/>
</dbReference>
<evidence type="ECO:0000256" key="3">
    <source>
        <dbReference type="PROSITE-ProRule" id="PRU00339"/>
    </source>
</evidence>
<protein>
    <submittedName>
        <fullName evidence="6">Uncharacterized protein</fullName>
    </submittedName>
</protein>
<feature type="region of interest" description="Disordered" evidence="4">
    <location>
        <begin position="399"/>
        <end position="497"/>
    </location>
</feature>
<dbReference type="SUPFAM" id="SSF48452">
    <property type="entry name" value="TPR-like"/>
    <property type="match status" value="1"/>
</dbReference>
<feature type="compositionally biased region" description="Basic and acidic residues" evidence="4">
    <location>
        <begin position="475"/>
        <end position="486"/>
    </location>
</feature>
<gene>
    <name evidence="6" type="ORF">FOL47_003986</name>
</gene>
<keyword evidence="5" id="KW-0812">Transmembrane</keyword>
<dbReference type="InterPro" id="IPR019734">
    <property type="entry name" value="TPR_rpt"/>
</dbReference>
<dbReference type="PANTHER" id="PTHR22904">
    <property type="entry name" value="TPR REPEAT CONTAINING PROTEIN"/>
    <property type="match status" value="1"/>
</dbReference>
<reference evidence="6 7" key="1">
    <citation type="submission" date="2020-04" db="EMBL/GenBank/DDBJ databases">
        <title>Perkinsus chesapeaki whole genome sequence.</title>
        <authorList>
            <person name="Bogema D.R."/>
        </authorList>
    </citation>
    <scope>NUCLEOTIDE SEQUENCE [LARGE SCALE GENOMIC DNA]</scope>
    <source>
        <strain evidence="6">ATCC PRA-425</strain>
    </source>
</reference>
<dbReference type="Proteomes" id="UP000591131">
    <property type="component" value="Unassembled WGS sequence"/>
</dbReference>
<dbReference type="PANTHER" id="PTHR22904:SF523">
    <property type="entry name" value="STRESS-INDUCED-PHOSPHOPROTEIN 1"/>
    <property type="match status" value="1"/>
</dbReference>
<dbReference type="EMBL" id="JAAPAO010000023">
    <property type="protein sequence ID" value="KAF4676989.1"/>
    <property type="molecule type" value="Genomic_DNA"/>
</dbReference>
<dbReference type="PROSITE" id="PS50005">
    <property type="entry name" value="TPR"/>
    <property type="match status" value="1"/>
</dbReference>
<keyword evidence="5" id="KW-0472">Membrane</keyword>
<proteinExistence type="predicted"/>
<dbReference type="GO" id="GO:0051879">
    <property type="term" value="F:Hsp90 protein binding"/>
    <property type="evidence" value="ECO:0007669"/>
    <property type="project" value="TreeGrafter"/>
</dbReference>
<feature type="compositionally biased region" description="Basic and acidic residues" evidence="4">
    <location>
        <begin position="412"/>
        <end position="435"/>
    </location>
</feature>
<dbReference type="SMART" id="SM00028">
    <property type="entry name" value="TPR"/>
    <property type="match status" value="3"/>
</dbReference>
<feature type="repeat" description="TPR" evidence="3">
    <location>
        <begin position="21"/>
        <end position="54"/>
    </location>
</feature>
<evidence type="ECO:0000256" key="2">
    <source>
        <dbReference type="ARBA" id="ARBA00022803"/>
    </source>
</evidence>
<keyword evidence="7" id="KW-1185">Reference proteome</keyword>